<dbReference type="STRING" id="1802624.A2982_02845"/>
<dbReference type="SUPFAM" id="SSF46785">
    <property type="entry name" value="Winged helix' DNA-binding domain"/>
    <property type="match status" value="1"/>
</dbReference>
<feature type="domain" description="Fido" evidence="3">
    <location>
        <begin position="203"/>
        <end position="336"/>
    </location>
</feature>
<dbReference type="InterPro" id="IPR040198">
    <property type="entry name" value="Fido_containing"/>
</dbReference>
<keyword evidence="1" id="KW-0067">ATP-binding</keyword>
<protein>
    <recommendedName>
        <fullName evidence="3">Fido domain-containing protein</fullName>
    </recommendedName>
</protein>
<dbReference type="Proteomes" id="UP000178771">
    <property type="component" value="Unassembled WGS sequence"/>
</dbReference>
<dbReference type="PROSITE" id="PS51459">
    <property type="entry name" value="FIDO"/>
    <property type="match status" value="1"/>
</dbReference>
<feature type="site" description="Important for autoinhibition of adenylyltransferase activity" evidence="2">
    <location>
        <position position="153"/>
    </location>
</feature>
<feature type="binding site" evidence="1">
    <location>
        <begin position="282"/>
        <end position="289"/>
    </location>
    <ligand>
        <name>ATP</name>
        <dbReference type="ChEBI" id="CHEBI:30616"/>
    </ligand>
</feature>
<evidence type="ECO:0000259" key="3">
    <source>
        <dbReference type="PROSITE" id="PS51459"/>
    </source>
</evidence>
<organism evidence="4 5">
    <name type="scientific">candidate division WWE3 bacterium RIFCSPLOWO2_01_FULL_39_13</name>
    <dbReference type="NCBI Taxonomy" id="1802624"/>
    <lineage>
        <taxon>Bacteria</taxon>
        <taxon>Katanobacteria</taxon>
    </lineage>
</organism>
<reference evidence="4 5" key="1">
    <citation type="journal article" date="2016" name="Nat. Commun.">
        <title>Thousands of microbial genomes shed light on interconnected biogeochemical processes in an aquifer system.</title>
        <authorList>
            <person name="Anantharaman K."/>
            <person name="Brown C.T."/>
            <person name="Hug L.A."/>
            <person name="Sharon I."/>
            <person name="Castelle C.J."/>
            <person name="Probst A.J."/>
            <person name="Thomas B.C."/>
            <person name="Singh A."/>
            <person name="Wilkins M.J."/>
            <person name="Karaoz U."/>
            <person name="Brodie E.L."/>
            <person name="Williams K.H."/>
            <person name="Hubbard S.S."/>
            <person name="Banfield J.F."/>
        </authorList>
    </citation>
    <scope>NUCLEOTIDE SEQUENCE [LARGE SCALE GENOMIC DNA]</scope>
</reference>
<dbReference type="InterPro" id="IPR036390">
    <property type="entry name" value="WH_DNA-bd_sf"/>
</dbReference>
<gene>
    <name evidence="4" type="ORF">A2982_02845</name>
</gene>
<keyword evidence="1" id="KW-0547">Nucleotide-binding</keyword>
<dbReference type="Pfam" id="PF02661">
    <property type="entry name" value="Fic"/>
    <property type="match status" value="1"/>
</dbReference>
<sequence>MFNLNNRQKEIVSMLPGREMGAVEILEELLKHNVDASISTVKRDLKILKENNLIEAIGAGKSIKYKLSDQFSLKSPVDIDKYFENRLNRYISFNDKIFDLIAKNDIFTDEENKELDDLSDRYVSKIKKLDQDILRREIERLTIDLSWKSSAIEGNTYDLLETETLIKQGIEAKGKPKEDAVMILNHKKAIKYIFDNSGVFKTLTIDSLVNLHSILVKDLSVKTGLRNSPVGITGTNYEPLSSRQKIREALSRAFEILNKKKNPFAKSLLALLLISYIQPFTDGNKRTSRLFSNAILLSGGLYPLSFRNVDITEYKKAVIIFYEINNLYNFKRMFIEQCKFAVEEYFHA</sequence>
<evidence type="ECO:0000256" key="2">
    <source>
        <dbReference type="PIRSR" id="PIRSR640198-3"/>
    </source>
</evidence>
<dbReference type="SUPFAM" id="SSF140931">
    <property type="entry name" value="Fic-like"/>
    <property type="match status" value="1"/>
</dbReference>
<evidence type="ECO:0000313" key="4">
    <source>
        <dbReference type="EMBL" id="OGC51477.1"/>
    </source>
</evidence>
<dbReference type="Gene3D" id="1.10.3290.10">
    <property type="entry name" value="Fido-like domain"/>
    <property type="match status" value="1"/>
</dbReference>
<dbReference type="PANTHER" id="PTHR13504">
    <property type="entry name" value="FIDO DOMAIN-CONTAINING PROTEIN DDB_G0283145"/>
    <property type="match status" value="1"/>
</dbReference>
<name>A0A1F4V2R3_UNCKA</name>
<dbReference type="EMBL" id="MEVH01000022">
    <property type="protein sequence ID" value="OGC51477.1"/>
    <property type="molecule type" value="Genomic_DNA"/>
</dbReference>
<comment type="caution">
    <text evidence="4">The sequence shown here is derived from an EMBL/GenBank/DDBJ whole genome shotgun (WGS) entry which is preliminary data.</text>
</comment>
<dbReference type="InterPro" id="IPR036597">
    <property type="entry name" value="Fido-like_dom_sf"/>
</dbReference>
<dbReference type="InterPro" id="IPR003812">
    <property type="entry name" value="Fido"/>
</dbReference>
<dbReference type="AlphaFoldDB" id="A0A1F4V2R3"/>
<evidence type="ECO:0000256" key="1">
    <source>
        <dbReference type="PIRSR" id="PIRSR640198-2"/>
    </source>
</evidence>
<accession>A0A1F4V2R3</accession>
<evidence type="ECO:0000313" key="5">
    <source>
        <dbReference type="Proteomes" id="UP000178771"/>
    </source>
</evidence>
<proteinExistence type="predicted"/>
<dbReference type="GO" id="GO:0005524">
    <property type="term" value="F:ATP binding"/>
    <property type="evidence" value="ECO:0007669"/>
    <property type="project" value="UniProtKB-KW"/>
</dbReference>
<dbReference type="PANTHER" id="PTHR13504:SF38">
    <property type="entry name" value="FIDO DOMAIN-CONTAINING PROTEIN"/>
    <property type="match status" value="1"/>
</dbReference>